<name>A0A451A1G6_9GAMM</name>
<accession>A0A451A1G6</accession>
<evidence type="ECO:0000313" key="1">
    <source>
        <dbReference type="EMBL" id="VFK59876.1"/>
    </source>
</evidence>
<evidence type="ECO:0008006" key="2">
    <source>
        <dbReference type="Google" id="ProtNLM"/>
    </source>
</evidence>
<dbReference type="EMBL" id="CAADFW010000038">
    <property type="protein sequence ID" value="VFK59876.1"/>
    <property type="molecule type" value="Genomic_DNA"/>
</dbReference>
<organism evidence="1">
    <name type="scientific">Candidatus Kentrum sp. TC</name>
    <dbReference type="NCBI Taxonomy" id="2126339"/>
    <lineage>
        <taxon>Bacteria</taxon>
        <taxon>Pseudomonadati</taxon>
        <taxon>Pseudomonadota</taxon>
        <taxon>Gammaproteobacteria</taxon>
        <taxon>Candidatus Kentrum</taxon>
    </lineage>
</organism>
<dbReference type="AlphaFoldDB" id="A0A451A1G6"/>
<protein>
    <recommendedName>
        <fullName evidence="2">Phage P2 GpU</fullName>
    </recommendedName>
</protein>
<dbReference type="Pfam" id="PF06995">
    <property type="entry name" value="Phage_P2_GpU"/>
    <property type="match status" value="1"/>
</dbReference>
<sequence length="58" mass="6570">MRQEASKGDPLLLVAGTGHVLGRWCITNIEESQDTFLKNGVPHKVEFRLQLTRYGEDD</sequence>
<gene>
    <name evidence="1" type="ORF">BECKTC1821F_GA0114240_103817</name>
</gene>
<proteinExistence type="predicted"/>
<reference evidence="1" key="1">
    <citation type="submission" date="2019-02" db="EMBL/GenBank/DDBJ databases">
        <authorList>
            <person name="Gruber-Vodicka R. H."/>
            <person name="Seah K. B. B."/>
        </authorList>
    </citation>
    <scope>NUCLEOTIDE SEQUENCE</scope>
    <source>
        <strain evidence="1">BECK_BZ126</strain>
    </source>
</reference>
<dbReference type="InterPro" id="IPR009734">
    <property type="entry name" value="Myoviridae_GpU"/>
</dbReference>